<dbReference type="STRING" id="465721.ACG33_03595"/>
<keyword evidence="1" id="KW-0805">Transcription regulation</keyword>
<gene>
    <name evidence="5" type="ORF">ACG33_03595</name>
</gene>
<dbReference type="OrthoDB" id="5701903at2"/>
<sequence length="303" mass="33666">MARPHEGREKEIRSVMTGRIFRASCTAHSVGNAVIEIGHAEWPKRQDIRIFHPERHVLSFSLTAPRQPSHISYEGIWPQGQFATVGKVALFPSGMPFVGRYAGGPQSLLCCHIPKKHFDGLTGHLQGDWSARQLLAATDLSSNPSIRVNLQRLAEEMQAPGLASEALIEALLATVLIDVIRHIERHGITENRTGQLAAWQLRRIEERLADLAAGVPSLTELASSCGIGTRQLMRTFKATTGKTVHEHVTAQQLAQARVFLAKTDLPLKRIALQLGYRHPASFSVAFRRAYGETPSNFRNRQRQ</sequence>
<dbReference type="InterPro" id="IPR009057">
    <property type="entry name" value="Homeodomain-like_sf"/>
</dbReference>
<dbReference type="Gene3D" id="1.10.10.60">
    <property type="entry name" value="Homeodomain-like"/>
    <property type="match status" value="1"/>
</dbReference>
<keyword evidence="3" id="KW-0804">Transcription</keyword>
<evidence type="ECO:0000313" key="5">
    <source>
        <dbReference type="EMBL" id="AMN46203.1"/>
    </source>
</evidence>
<dbReference type="SUPFAM" id="SSF46689">
    <property type="entry name" value="Homeodomain-like"/>
    <property type="match status" value="1"/>
</dbReference>
<evidence type="ECO:0000256" key="2">
    <source>
        <dbReference type="ARBA" id="ARBA00023125"/>
    </source>
</evidence>
<dbReference type="AlphaFoldDB" id="A0A127F6X9"/>
<dbReference type="PANTHER" id="PTHR46796">
    <property type="entry name" value="HTH-TYPE TRANSCRIPTIONAL ACTIVATOR RHAS-RELATED"/>
    <property type="match status" value="1"/>
</dbReference>
<keyword evidence="2" id="KW-0238">DNA-binding</keyword>
<proteinExistence type="predicted"/>
<evidence type="ECO:0000259" key="4">
    <source>
        <dbReference type="PROSITE" id="PS01124"/>
    </source>
</evidence>
<accession>A0A127F6X9</accession>
<evidence type="ECO:0000313" key="6">
    <source>
        <dbReference type="Proteomes" id="UP000070250"/>
    </source>
</evidence>
<protein>
    <recommendedName>
        <fullName evidence="4">HTH araC/xylS-type domain-containing protein</fullName>
    </recommendedName>
</protein>
<dbReference type="InterPro" id="IPR018060">
    <property type="entry name" value="HTH_AraC"/>
</dbReference>
<dbReference type="InterPro" id="IPR020449">
    <property type="entry name" value="Tscrpt_reg_AraC-type_HTH"/>
</dbReference>
<dbReference type="PRINTS" id="PR00032">
    <property type="entry name" value="HTHARAC"/>
</dbReference>
<dbReference type="GO" id="GO:0043565">
    <property type="term" value="F:sequence-specific DNA binding"/>
    <property type="evidence" value="ECO:0007669"/>
    <property type="project" value="InterPro"/>
</dbReference>
<name>A0A127F6X9_STEDE</name>
<dbReference type="KEGG" id="sdf:ACG33_03595"/>
<evidence type="ECO:0000256" key="1">
    <source>
        <dbReference type="ARBA" id="ARBA00023015"/>
    </source>
</evidence>
<dbReference type="GO" id="GO:0003700">
    <property type="term" value="F:DNA-binding transcription factor activity"/>
    <property type="evidence" value="ECO:0007669"/>
    <property type="project" value="InterPro"/>
</dbReference>
<feature type="domain" description="HTH araC/xylS-type" evidence="4">
    <location>
        <begin position="198"/>
        <end position="300"/>
    </location>
</feature>
<dbReference type="Proteomes" id="UP000070250">
    <property type="component" value="Chromosome"/>
</dbReference>
<dbReference type="Pfam" id="PF12833">
    <property type="entry name" value="HTH_18"/>
    <property type="match status" value="1"/>
</dbReference>
<dbReference type="PANTHER" id="PTHR46796:SF6">
    <property type="entry name" value="ARAC SUBFAMILY"/>
    <property type="match status" value="1"/>
</dbReference>
<dbReference type="SMART" id="SM00342">
    <property type="entry name" value="HTH_ARAC"/>
    <property type="match status" value="1"/>
</dbReference>
<dbReference type="InterPro" id="IPR050204">
    <property type="entry name" value="AraC_XylS_family_regulators"/>
</dbReference>
<dbReference type="EMBL" id="CP011971">
    <property type="protein sequence ID" value="AMN46203.1"/>
    <property type="molecule type" value="Genomic_DNA"/>
</dbReference>
<organism evidence="5 6">
    <name type="scientific">Steroidobacter denitrificans</name>
    <dbReference type="NCBI Taxonomy" id="465721"/>
    <lineage>
        <taxon>Bacteria</taxon>
        <taxon>Pseudomonadati</taxon>
        <taxon>Pseudomonadota</taxon>
        <taxon>Gammaproteobacteria</taxon>
        <taxon>Steroidobacterales</taxon>
        <taxon>Steroidobacteraceae</taxon>
        <taxon>Steroidobacter</taxon>
    </lineage>
</organism>
<dbReference type="PROSITE" id="PS01124">
    <property type="entry name" value="HTH_ARAC_FAMILY_2"/>
    <property type="match status" value="1"/>
</dbReference>
<reference evidence="5 6" key="1">
    <citation type="submission" date="2015-06" db="EMBL/GenBank/DDBJ databases">
        <title>A Comprehensive Approach to Explore the Metabolic and Phylogenetic Diversity of Bacterial Steroid Degradation in the Environment: Testosterone as an Example.</title>
        <authorList>
            <person name="Yang F.-C."/>
            <person name="Chen Y.-L."/>
            <person name="Yu C.-P."/>
            <person name="Tang S.-L."/>
            <person name="Wang P.-H."/>
            <person name="Ismail W."/>
            <person name="Wang C.-H."/>
            <person name="Yang C.-Y."/>
            <person name="Chiang Y.-R."/>
        </authorList>
    </citation>
    <scope>NUCLEOTIDE SEQUENCE [LARGE SCALE GENOMIC DNA]</scope>
    <source>
        <strain evidence="5 6">DSM 18526</strain>
    </source>
</reference>
<dbReference type="PROSITE" id="PS00041">
    <property type="entry name" value="HTH_ARAC_FAMILY_1"/>
    <property type="match status" value="1"/>
</dbReference>
<dbReference type="RefSeq" id="WP_083536411.1">
    <property type="nucleotide sequence ID" value="NZ_CP011971.1"/>
</dbReference>
<dbReference type="InterPro" id="IPR018062">
    <property type="entry name" value="HTH_AraC-typ_CS"/>
</dbReference>
<evidence type="ECO:0000256" key="3">
    <source>
        <dbReference type="ARBA" id="ARBA00023163"/>
    </source>
</evidence>
<keyword evidence="6" id="KW-1185">Reference proteome</keyword>